<proteinExistence type="predicted"/>
<reference evidence="3" key="1">
    <citation type="journal article" date="2019" name="Int. J. Syst. Evol. Microbiol.">
        <title>The Global Catalogue of Microorganisms (GCM) 10K type strain sequencing project: providing services to taxonomists for standard genome sequencing and annotation.</title>
        <authorList>
            <consortium name="The Broad Institute Genomics Platform"/>
            <consortium name="The Broad Institute Genome Sequencing Center for Infectious Disease"/>
            <person name="Wu L."/>
            <person name="Ma J."/>
        </authorList>
    </citation>
    <scope>NUCLEOTIDE SEQUENCE [LARGE SCALE GENOMIC DNA]</scope>
    <source>
        <strain evidence="3">NBRC 102520</strain>
    </source>
</reference>
<evidence type="ECO:0000256" key="1">
    <source>
        <dbReference type="SAM" id="MobiDB-lite"/>
    </source>
</evidence>
<gene>
    <name evidence="2" type="ORF">GCM10007857_83470</name>
</gene>
<sequence>MPARNDAPRTRKGRHIKDERNAPTTPDMPIFAKLILLRSQGDEGTDKFGLDDANTSFDHPKQASYQCPNGVTRPIRSDTT</sequence>
<protein>
    <submittedName>
        <fullName evidence="2">Uncharacterized protein</fullName>
    </submittedName>
</protein>
<keyword evidence="3" id="KW-1185">Reference proteome</keyword>
<feature type="region of interest" description="Disordered" evidence="1">
    <location>
        <begin position="1"/>
        <end position="27"/>
    </location>
</feature>
<organism evidence="2 3">
    <name type="scientific">Bradyrhizobium iriomotense</name>
    <dbReference type="NCBI Taxonomy" id="441950"/>
    <lineage>
        <taxon>Bacteria</taxon>
        <taxon>Pseudomonadati</taxon>
        <taxon>Pseudomonadota</taxon>
        <taxon>Alphaproteobacteria</taxon>
        <taxon>Hyphomicrobiales</taxon>
        <taxon>Nitrobacteraceae</taxon>
        <taxon>Bradyrhizobium</taxon>
    </lineage>
</organism>
<comment type="caution">
    <text evidence="2">The sequence shown here is derived from an EMBL/GenBank/DDBJ whole genome shotgun (WGS) entry which is preliminary data.</text>
</comment>
<evidence type="ECO:0000313" key="3">
    <source>
        <dbReference type="Proteomes" id="UP001156905"/>
    </source>
</evidence>
<feature type="compositionally biased region" description="Polar residues" evidence="1">
    <location>
        <begin position="53"/>
        <end position="69"/>
    </location>
</feature>
<dbReference type="Proteomes" id="UP001156905">
    <property type="component" value="Unassembled WGS sequence"/>
</dbReference>
<accession>A0ABQ6BB78</accession>
<feature type="region of interest" description="Disordered" evidence="1">
    <location>
        <begin position="46"/>
        <end position="80"/>
    </location>
</feature>
<dbReference type="EMBL" id="BSOW01000051">
    <property type="protein sequence ID" value="GLR91629.1"/>
    <property type="molecule type" value="Genomic_DNA"/>
</dbReference>
<evidence type="ECO:0000313" key="2">
    <source>
        <dbReference type="EMBL" id="GLR91629.1"/>
    </source>
</evidence>
<name>A0ABQ6BB78_9BRAD</name>